<name>A0A397NDA7_9SPHN</name>
<dbReference type="AlphaFoldDB" id="A0A397NDA7"/>
<dbReference type="RefSeq" id="WP_119037591.1">
    <property type="nucleotide sequence ID" value="NZ_QXDC01000006.1"/>
</dbReference>
<proteinExistence type="predicted"/>
<sequence length="289" mass="32095">MNRIFEHFHLSLIEGQQDLFKAPLSREQWLREAFGETFSFHHYGKQFHWVPRGDSGNPIVGTVERKKTRTQHKGPEEGAAEFEGEEWQGSIVIIDPQHRPDGQKLAFERDPNVGAAAAVLDSLVAHLNSQRNQYTIHVKSLFDADTFRTFASRHGQIVRYVTFDFVVPNMFFGTSTSIDAGLRRIGEDTKAQGVKVTLESATGVDTASENVESALQYAEAGNASVTARAMNGDKYSSTSRRKTVKMHSILNFAKDSKEHVKQWLNQALGREADDSVGDADSAGDGPDRG</sequence>
<evidence type="ECO:0000313" key="2">
    <source>
        <dbReference type="EMBL" id="RIA35440.1"/>
    </source>
</evidence>
<evidence type="ECO:0000313" key="3">
    <source>
        <dbReference type="Proteomes" id="UP000266568"/>
    </source>
</evidence>
<dbReference type="Proteomes" id="UP000266568">
    <property type="component" value="Unassembled WGS sequence"/>
</dbReference>
<dbReference type="OrthoDB" id="8457064at2"/>
<feature type="region of interest" description="Disordered" evidence="1">
    <location>
        <begin position="266"/>
        <end position="289"/>
    </location>
</feature>
<keyword evidence="3" id="KW-1185">Reference proteome</keyword>
<protein>
    <submittedName>
        <fullName evidence="2">Uncharacterized protein</fullName>
    </submittedName>
</protein>
<comment type="caution">
    <text evidence="2">The sequence shown here is derived from an EMBL/GenBank/DDBJ whole genome shotgun (WGS) entry which is preliminary data.</text>
</comment>
<accession>A0A397NDA7</accession>
<reference evidence="2 3" key="1">
    <citation type="submission" date="2018-08" db="EMBL/GenBank/DDBJ databases">
        <title>Genomic Encyclopedia of Type Strains, Phase IV (KMG-IV): sequencing the most valuable type-strain genomes for metagenomic binning, comparative biology and taxonomic classification.</title>
        <authorList>
            <person name="Goeker M."/>
        </authorList>
    </citation>
    <scope>NUCLEOTIDE SEQUENCE [LARGE SCALE GENOMIC DNA]</scope>
    <source>
        <strain evidence="2 3">DSM 25527</strain>
    </source>
</reference>
<dbReference type="EMBL" id="QXDC01000006">
    <property type="protein sequence ID" value="RIA35440.1"/>
    <property type="molecule type" value="Genomic_DNA"/>
</dbReference>
<evidence type="ECO:0000256" key="1">
    <source>
        <dbReference type="SAM" id="MobiDB-lite"/>
    </source>
</evidence>
<feature type="compositionally biased region" description="Low complexity" evidence="1">
    <location>
        <begin position="278"/>
        <end position="289"/>
    </location>
</feature>
<organism evidence="2 3">
    <name type="scientific">Hephaestia caeni</name>
    <dbReference type="NCBI Taxonomy" id="645617"/>
    <lineage>
        <taxon>Bacteria</taxon>
        <taxon>Pseudomonadati</taxon>
        <taxon>Pseudomonadota</taxon>
        <taxon>Alphaproteobacteria</taxon>
        <taxon>Sphingomonadales</taxon>
        <taxon>Sphingomonadaceae</taxon>
        <taxon>Hephaestia</taxon>
    </lineage>
</organism>
<gene>
    <name evidence="2" type="ORF">DFR49_4217</name>
</gene>